<reference evidence="1 2" key="1">
    <citation type="journal article" date="2015" name="Environ. Microbiol.">
        <title>Metagenome sequence of Elaphomyces granulatus from sporocarp tissue reveals Ascomycota ectomycorrhizal fingerprints of genome expansion and a Proteobacteria-rich microbiome.</title>
        <authorList>
            <person name="Quandt C.A."/>
            <person name="Kohler A."/>
            <person name="Hesse C.N."/>
            <person name="Sharpton T.J."/>
            <person name="Martin F."/>
            <person name="Spatafora J.W."/>
        </authorList>
    </citation>
    <scope>NUCLEOTIDE SEQUENCE [LARGE SCALE GENOMIC DNA]</scope>
    <source>
        <strain evidence="1 2">OSC145934</strain>
    </source>
</reference>
<evidence type="ECO:0000313" key="2">
    <source>
        <dbReference type="Proteomes" id="UP000243515"/>
    </source>
</evidence>
<dbReference type="Proteomes" id="UP000243515">
    <property type="component" value="Unassembled WGS sequence"/>
</dbReference>
<proteinExistence type="predicted"/>
<accession>A0A232M738</accession>
<organism evidence="1 2">
    <name type="scientific">Elaphomyces granulatus</name>
    <dbReference type="NCBI Taxonomy" id="519963"/>
    <lineage>
        <taxon>Eukaryota</taxon>
        <taxon>Fungi</taxon>
        <taxon>Dikarya</taxon>
        <taxon>Ascomycota</taxon>
        <taxon>Pezizomycotina</taxon>
        <taxon>Eurotiomycetes</taxon>
        <taxon>Eurotiomycetidae</taxon>
        <taxon>Eurotiales</taxon>
        <taxon>Elaphomycetaceae</taxon>
        <taxon>Elaphomyces</taxon>
    </lineage>
</organism>
<feature type="non-terminal residue" evidence="1">
    <location>
        <position position="1"/>
    </location>
</feature>
<gene>
    <name evidence="1" type="ORF">Egran_00067</name>
</gene>
<comment type="caution">
    <text evidence="1">The sequence shown here is derived from an EMBL/GenBank/DDBJ whole genome shotgun (WGS) entry which is preliminary data.</text>
</comment>
<sequence length="25" mass="2863">VSINYFLREYGCLNLELTIVGMDSL</sequence>
<name>A0A232M738_9EURO</name>
<keyword evidence="2" id="KW-1185">Reference proteome</keyword>
<evidence type="ECO:0000313" key="1">
    <source>
        <dbReference type="EMBL" id="OXV12172.1"/>
    </source>
</evidence>
<protein>
    <submittedName>
        <fullName evidence="1">Uncharacterized protein</fullName>
    </submittedName>
</protein>
<dbReference type="EMBL" id="NPHW01001844">
    <property type="protein sequence ID" value="OXV12172.1"/>
    <property type="molecule type" value="Genomic_DNA"/>
</dbReference>
<dbReference type="AlphaFoldDB" id="A0A232M738"/>